<proteinExistence type="inferred from homology"/>
<name>A0A2S4PTJ6_9PEZI</name>
<organism evidence="3 4">
    <name type="scientific">Erysiphe pulchra</name>
    <dbReference type="NCBI Taxonomy" id="225359"/>
    <lineage>
        <taxon>Eukaryota</taxon>
        <taxon>Fungi</taxon>
        <taxon>Dikarya</taxon>
        <taxon>Ascomycota</taxon>
        <taxon>Pezizomycotina</taxon>
        <taxon>Leotiomycetes</taxon>
        <taxon>Erysiphales</taxon>
        <taxon>Erysiphaceae</taxon>
        <taxon>Erysiphe</taxon>
    </lineage>
</organism>
<keyword evidence="4" id="KW-1185">Reference proteome</keyword>
<dbReference type="Pfam" id="PF00857">
    <property type="entry name" value="Isochorismatase"/>
    <property type="match status" value="1"/>
</dbReference>
<dbReference type="Proteomes" id="UP000237438">
    <property type="component" value="Unassembled WGS sequence"/>
</dbReference>
<dbReference type="InterPro" id="IPR050993">
    <property type="entry name" value="Isochorismatase_domain"/>
</dbReference>
<dbReference type="AlphaFoldDB" id="A0A2S4PTJ6"/>
<sequence length="160" mass="17702">MLQAASILSIPVYASTQNRNRLGETCSELCLENAIEHIDKMAFSMWTPAIRRHFCKETQAEIAIVGIESHICITQTTLDLLASGHKVYILADGVSSRNREEIPVALKRLQKEGAVITTSESFLFECMGDAGIPEFKNMAKLISEFGEDSDRVVKSLLGKL</sequence>
<evidence type="ECO:0000259" key="2">
    <source>
        <dbReference type="Pfam" id="PF00857"/>
    </source>
</evidence>
<evidence type="ECO:0000313" key="4">
    <source>
        <dbReference type="Proteomes" id="UP000237438"/>
    </source>
</evidence>
<dbReference type="SUPFAM" id="SSF52499">
    <property type="entry name" value="Isochorismatase-like hydrolases"/>
    <property type="match status" value="1"/>
</dbReference>
<reference evidence="3 4" key="1">
    <citation type="submission" date="2017-10" db="EMBL/GenBank/DDBJ databases">
        <title>Development of genomic resources for the powdery mildew, Erysiphe pulchra.</title>
        <authorList>
            <person name="Wadl P.A."/>
            <person name="Mack B.M."/>
            <person name="Moore G."/>
            <person name="Beltz S.B."/>
        </authorList>
    </citation>
    <scope>NUCLEOTIDE SEQUENCE [LARGE SCALE GENOMIC DNA]</scope>
    <source>
        <strain evidence="3">Cflorida</strain>
    </source>
</reference>
<gene>
    <name evidence="3" type="ORF">EPUL_003981</name>
</gene>
<accession>A0A2S4PTJ6</accession>
<feature type="domain" description="Isochorismatase-like" evidence="2">
    <location>
        <begin position="2"/>
        <end position="120"/>
    </location>
</feature>
<comment type="caution">
    <text evidence="3">The sequence shown here is derived from an EMBL/GenBank/DDBJ whole genome shotgun (WGS) entry which is preliminary data.</text>
</comment>
<dbReference type="EMBL" id="PEDP01000632">
    <property type="protein sequence ID" value="POS85360.1"/>
    <property type="molecule type" value="Genomic_DNA"/>
</dbReference>
<dbReference type="InterPro" id="IPR036380">
    <property type="entry name" value="Isochorismatase-like_sf"/>
</dbReference>
<evidence type="ECO:0000256" key="1">
    <source>
        <dbReference type="ARBA" id="ARBA00006336"/>
    </source>
</evidence>
<dbReference type="PANTHER" id="PTHR14119:SF3">
    <property type="entry name" value="ISOCHORISMATASE DOMAIN-CONTAINING PROTEIN 2"/>
    <property type="match status" value="1"/>
</dbReference>
<dbReference type="OrthoDB" id="269496at2759"/>
<protein>
    <recommendedName>
        <fullName evidence="2">Isochorismatase-like domain-containing protein</fullName>
    </recommendedName>
</protein>
<dbReference type="InterPro" id="IPR000868">
    <property type="entry name" value="Isochorismatase-like_dom"/>
</dbReference>
<comment type="similarity">
    <text evidence="1">Belongs to the isochorismatase family.</text>
</comment>
<dbReference type="PANTHER" id="PTHR14119">
    <property type="entry name" value="HYDROLASE"/>
    <property type="match status" value="1"/>
</dbReference>
<evidence type="ECO:0000313" key="3">
    <source>
        <dbReference type="EMBL" id="POS85360.1"/>
    </source>
</evidence>
<dbReference type="STRING" id="225359.A0A2S4PTJ6"/>
<dbReference type="Gene3D" id="3.40.50.850">
    <property type="entry name" value="Isochorismatase-like"/>
    <property type="match status" value="1"/>
</dbReference>